<gene>
    <name evidence="2" type="ORF">EYF80_060362</name>
</gene>
<feature type="compositionally biased region" description="Basic and acidic residues" evidence="1">
    <location>
        <begin position="98"/>
        <end position="114"/>
    </location>
</feature>
<feature type="compositionally biased region" description="Pro residues" evidence="1">
    <location>
        <begin position="140"/>
        <end position="151"/>
    </location>
</feature>
<feature type="region of interest" description="Disordered" evidence="1">
    <location>
        <begin position="74"/>
        <end position="122"/>
    </location>
</feature>
<organism evidence="2 3">
    <name type="scientific">Liparis tanakae</name>
    <name type="common">Tanaka's snailfish</name>
    <dbReference type="NCBI Taxonomy" id="230148"/>
    <lineage>
        <taxon>Eukaryota</taxon>
        <taxon>Metazoa</taxon>
        <taxon>Chordata</taxon>
        <taxon>Craniata</taxon>
        <taxon>Vertebrata</taxon>
        <taxon>Euteleostomi</taxon>
        <taxon>Actinopterygii</taxon>
        <taxon>Neopterygii</taxon>
        <taxon>Teleostei</taxon>
        <taxon>Neoteleostei</taxon>
        <taxon>Acanthomorphata</taxon>
        <taxon>Eupercaria</taxon>
        <taxon>Perciformes</taxon>
        <taxon>Cottioidei</taxon>
        <taxon>Cottales</taxon>
        <taxon>Liparidae</taxon>
        <taxon>Liparis</taxon>
    </lineage>
</organism>
<evidence type="ECO:0000313" key="2">
    <source>
        <dbReference type="EMBL" id="TNN29489.1"/>
    </source>
</evidence>
<accession>A0A4Z2EL04</accession>
<feature type="compositionally biased region" description="Basic residues" evidence="1">
    <location>
        <begin position="83"/>
        <end position="92"/>
    </location>
</feature>
<keyword evidence="3" id="KW-1185">Reference proteome</keyword>
<dbReference type="Proteomes" id="UP000314294">
    <property type="component" value="Unassembled WGS sequence"/>
</dbReference>
<evidence type="ECO:0000313" key="3">
    <source>
        <dbReference type="Proteomes" id="UP000314294"/>
    </source>
</evidence>
<protein>
    <submittedName>
        <fullName evidence="2">Uncharacterized protein</fullName>
    </submittedName>
</protein>
<feature type="compositionally biased region" description="Low complexity" evidence="1">
    <location>
        <begin position="154"/>
        <end position="168"/>
    </location>
</feature>
<dbReference type="EMBL" id="SRLO01005589">
    <property type="protein sequence ID" value="TNN29489.1"/>
    <property type="molecule type" value="Genomic_DNA"/>
</dbReference>
<feature type="region of interest" description="Disordered" evidence="1">
    <location>
        <begin position="134"/>
        <end position="206"/>
    </location>
</feature>
<proteinExistence type="predicted"/>
<name>A0A4Z2EL04_9TELE</name>
<comment type="caution">
    <text evidence="2">The sequence shown here is derived from an EMBL/GenBank/DDBJ whole genome shotgun (WGS) entry which is preliminary data.</text>
</comment>
<reference evidence="2 3" key="1">
    <citation type="submission" date="2019-03" db="EMBL/GenBank/DDBJ databases">
        <title>First draft genome of Liparis tanakae, snailfish: a comprehensive survey of snailfish specific genes.</title>
        <authorList>
            <person name="Kim W."/>
            <person name="Song I."/>
            <person name="Jeong J.-H."/>
            <person name="Kim D."/>
            <person name="Kim S."/>
            <person name="Ryu S."/>
            <person name="Song J.Y."/>
            <person name="Lee S.K."/>
        </authorList>
    </citation>
    <scope>NUCLEOTIDE SEQUENCE [LARGE SCALE GENOMIC DNA]</scope>
    <source>
        <tissue evidence="2">Muscle</tissue>
    </source>
</reference>
<sequence length="206" mass="22777">MYANTFNPLTYLLHHLPLTSTALIVFKIITWSSNKSQPFTLKQTRLYFVKQCYRKSLFSCSCYELDGPWTRQQVSTAGVQCEKRRRSSRHRGGNNGGNDREDERTERQELDAPRNHGCRGSTFSLLTMTSSLLLADSSESPPPPPPPPPPDGVGLSALSSTTTGSTETSRPENAGRPSLHSRGGWDVPPGFCFPREERSSPPHAAS</sequence>
<dbReference type="AlphaFoldDB" id="A0A4Z2EL04"/>
<evidence type="ECO:0000256" key="1">
    <source>
        <dbReference type="SAM" id="MobiDB-lite"/>
    </source>
</evidence>